<dbReference type="Proteomes" id="UP000031668">
    <property type="component" value="Unassembled WGS sequence"/>
</dbReference>
<dbReference type="EMBL" id="JWZT01002870">
    <property type="protein sequence ID" value="KII68354.1"/>
    <property type="molecule type" value="Genomic_DNA"/>
</dbReference>
<proteinExistence type="predicted"/>
<dbReference type="InterPro" id="IPR029033">
    <property type="entry name" value="His_PPase_superfam"/>
</dbReference>
<dbReference type="AlphaFoldDB" id="A0A0C2ISD2"/>
<accession>A0A0C2ISD2</accession>
<organism evidence="1 2">
    <name type="scientific">Thelohanellus kitauei</name>
    <name type="common">Myxosporean</name>
    <dbReference type="NCBI Taxonomy" id="669202"/>
    <lineage>
        <taxon>Eukaryota</taxon>
        <taxon>Metazoa</taxon>
        <taxon>Cnidaria</taxon>
        <taxon>Myxozoa</taxon>
        <taxon>Myxosporea</taxon>
        <taxon>Bivalvulida</taxon>
        <taxon>Platysporina</taxon>
        <taxon>Myxobolidae</taxon>
        <taxon>Thelohanellus</taxon>
    </lineage>
</organism>
<evidence type="ECO:0000313" key="1">
    <source>
        <dbReference type="EMBL" id="KII68354.1"/>
    </source>
</evidence>
<dbReference type="Gene3D" id="3.40.50.1240">
    <property type="entry name" value="Phosphoglycerate mutase-like"/>
    <property type="match status" value="1"/>
</dbReference>
<sequence length="122" mass="14623">MFGDQEDEESTCDAKRVPIIHVTPHQKDSNHPNIRHCHDYSKIYHAKIDNRFSDPEQYQNHETLSKLLDLPLEYMPNISHIWDEVSMAKLNNKLLPQKFIDHYETIEKFAVSYFKYRLLSEY</sequence>
<gene>
    <name evidence="1" type="ORF">RF11_06799</name>
</gene>
<evidence type="ECO:0000313" key="2">
    <source>
        <dbReference type="Proteomes" id="UP000031668"/>
    </source>
</evidence>
<reference evidence="1 2" key="1">
    <citation type="journal article" date="2014" name="Genome Biol. Evol.">
        <title>The genome of the myxosporean Thelohanellus kitauei shows adaptations to nutrient acquisition within its fish host.</title>
        <authorList>
            <person name="Yang Y."/>
            <person name="Xiong J."/>
            <person name="Zhou Z."/>
            <person name="Huo F."/>
            <person name="Miao W."/>
            <person name="Ran C."/>
            <person name="Liu Y."/>
            <person name="Zhang J."/>
            <person name="Feng J."/>
            <person name="Wang M."/>
            <person name="Wang M."/>
            <person name="Wang L."/>
            <person name="Yao B."/>
        </authorList>
    </citation>
    <scope>NUCLEOTIDE SEQUENCE [LARGE SCALE GENOMIC DNA]</scope>
    <source>
        <strain evidence="1">Wuqing</strain>
    </source>
</reference>
<protein>
    <submittedName>
        <fullName evidence="1">Uncharacterized protein</fullName>
    </submittedName>
</protein>
<comment type="caution">
    <text evidence="1">The sequence shown here is derived from an EMBL/GenBank/DDBJ whole genome shotgun (WGS) entry which is preliminary data.</text>
</comment>
<keyword evidence="2" id="KW-1185">Reference proteome</keyword>
<name>A0A0C2ISD2_THEKT</name>